<dbReference type="InterPro" id="IPR051177">
    <property type="entry name" value="CIK-Related_Protein"/>
</dbReference>
<dbReference type="WBParaSite" id="SBAD_0000142501-mRNA-1">
    <property type="protein sequence ID" value="SBAD_0000142501-mRNA-1"/>
    <property type="gene ID" value="SBAD_0000142501"/>
</dbReference>
<organism evidence="3">
    <name type="scientific">Soboliphyme baturini</name>
    <dbReference type="NCBI Taxonomy" id="241478"/>
    <lineage>
        <taxon>Eukaryota</taxon>
        <taxon>Metazoa</taxon>
        <taxon>Ecdysozoa</taxon>
        <taxon>Nematoda</taxon>
        <taxon>Enoplea</taxon>
        <taxon>Dorylaimia</taxon>
        <taxon>Dioctophymatida</taxon>
        <taxon>Dioctophymatoidea</taxon>
        <taxon>Soboliphymatidae</taxon>
        <taxon>Soboliphyme</taxon>
    </lineage>
</organism>
<gene>
    <name evidence="1" type="ORF">SBAD_LOCUS1366</name>
</gene>
<accession>A0A183ICM2</accession>
<dbReference type="EMBL" id="UZAM01006804">
    <property type="protein sequence ID" value="VDO94138.1"/>
    <property type="molecule type" value="Genomic_DNA"/>
</dbReference>
<reference evidence="1 2" key="2">
    <citation type="submission" date="2018-11" db="EMBL/GenBank/DDBJ databases">
        <authorList>
            <consortium name="Pathogen Informatics"/>
        </authorList>
    </citation>
    <scope>NUCLEOTIDE SEQUENCE [LARGE SCALE GENOMIC DNA]</scope>
</reference>
<dbReference type="PANTHER" id="PTHR12984">
    <property type="entry name" value="SCY1-RELATED S/T PROTEIN KINASE-LIKE"/>
    <property type="match status" value="1"/>
</dbReference>
<name>A0A183ICM2_9BILA</name>
<proteinExistence type="predicted"/>
<evidence type="ECO:0000313" key="2">
    <source>
        <dbReference type="Proteomes" id="UP000270296"/>
    </source>
</evidence>
<dbReference type="PANTHER" id="PTHR12984:SF6">
    <property type="entry name" value="SCY1-LIKE PROTEIN 2"/>
    <property type="match status" value="1"/>
</dbReference>
<protein>
    <submittedName>
        <fullName evidence="3">SCY1-like protein 2</fullName>
    </submittedName>
</protein>
<dbReference type="Proteomes" id="UP000270296">
    <property type="component" value="Unassembled WGS sequence"/>
</dbReference>
<evidence type="ECO:0000313" key="3">
    <source>
        <dbReference type="WBParaSite" id="SBAD_0000142501-mRNA-1"/>
    </source>
</evidence>
<keyword evidence="2" id="KW-1185">Reference proteome</keyword>
<sequence length="273" mass="30057">MVVEQIIPALSKISSKEPGVLMSVLGIFLLAYQNPKFCLTKEVCAKYCLPFLISASVEHSLNLKQFDAFFSLIMQMLKKIETEQRRHLTPENEFKIIANSPITSESTPLNAMSIKPMTNSAEVLSSSRSGTQLSLEDKKRLAQEQEKTMQLRAQPMLMPETVPAPVRGVGYGLNAATSDSSSVAQRFTVGPPYLAPFVHIPPPVSQIRNPVCFPPASNYVRLAVSANNISTDPAITTFPSVVDSVNWNQSIDSESAPRKCTPLIDPFKDLVKF</sequence>
<dbReference type="AlphaFoldDB" id="A0A183ICM2"/>
<evidence type="ECO:0000313" key="1">
    <source>
        <dbReference type="EMBL" id="VDO94138.1"/>
    </source>
</evidence>
<dbReference type="OrthoDB" id="79687at2759"/>
<reference evidence="3" key="1">
    <citation type="submission" date="2016-06" db="UniProtKB">
        <authorList>
            <consortium name="WormBaseParasite"/>
        </authorList>
    </citation>
    <scope>IDENTIFICATION</scope>
</reference>